<dbReference type="Gene3D" id="3.40.50.1010">
    <property type="entry name" value="5'-nuclease"/>
    <property type="match status" value="1"/>
</dbReference>
<dbReference type="PANTHER" id="PTHR39664">
    <property type="match status" value="1"/>
</dbReference>
<dbReference type="AlphaFoldDB" id="A0AB74US60"/>
<keyword evidence="1" id="KW-0812">Transmembrane</keyword>
<feature type="domain" description="PIN" evidence="2">
    <location>
        <begin position="4"/>
        <end position="123"/>
    </location>
</feature>
<evidence type="ECO:0000313" key="3">
    <source>
        <dbReference type="EMBL" id="XIA17145.1"/>
    </source>
</evidence>
<dbReference type="EMBL" id="CP170721">
    <property type="protein sequence ID" value="XIA17145.1"/>
    <property type="molecule type" value="Genomic_DNA"/>
</dbReference>
<dbReference type="CDD" id="cd18683">
    <property type="entry name" value="PIN_VapC-like"/>
    <property type="match status" value="1"/>
</dbReference>
<evidence type="ECO:0000256" key="1">
    <source>
        <dbReference type="SAM" id="Phobius"/>
    </source>
</evidence>
<protein>
    <submittedName>
        <fullName evidence="3">PIN domain-containing protein</fullName>
    </submittedName>
</protein>
<evidence type="ECO:0000259" key="2">
    <source>
        <dbReference type="Pfam" id="PF01850"/>
    </source>
</evidence>
<dbReference type="RefSeq" id="WP_395117099.1">
    <property type="nucleotide sequence ID" value="NZ_CP170721.1"/>
</dbReference>
<accession>A0AB74US60</accession>
<reference evidence="3" key="1">
    <citation type="submission" date="2024-10" db="EMBL/GenBank/DDBJ databases">
        <authorList>
            <person name="Lesea H.P."/>
            <person name="Kuehl J.V."/>
            <person name="Chandonia J.-M."/>
        </authorList>
    </citation>
    <scope>NUCLEOTIDE SEQUENCE</scope>
    <source>
        <strain evidence="3">FW102-FHT14D07</strain>
    </source>
</reference>
<name>A0AB74US60_9GAMM</name>
<dbReference type="Pfam" id="PF01850">
    <property type="entry name" value="PIN"/>
    <property type="match status" value="1"/>
</dbReference>
<dbReference type="InterPro" id="IPR002716">
    <property type="entry name" value="PIN_dom"/>
</dbReference>
<dbReference type="PANTHER" id="PTHR39664:SF2">
    <property type="entry name" value="NUCLEIC ACID-BINDING PROTEIN, CONTAINING PIN DOMAIN-RELATED"/>
    <property type="match status" value="1"/>
</dbReference>
<dbReference type="InterPro" id="IPR029060">
    <property type="entry name" value="PIN-like_dom_sf"/>
</dbReference>
<dbReference type="SUPFAM" id="SSF88723">
    <property type="entry name" value="PIN domain-like"/>
    <property type="match status" value="1"/>
</dbReference>
<gene>
    <name evidence="3" type="ORF">ACFYG5_11255</name>
</gene>
<organism evidence="3">
    <name type="scientific">Rhodanobacter sp. FW102-FHT14D07</name>
    <dbReference type="NCBI Taxonomy" id="3351462"/>
    <lineage>
        <taxon>Bacteria</taxon>
        <taxon>Pseudomonadati</taxon>
        <taxon>Pseudomonadota</taxon>
        <taxon>Gammaproteobacteria</taxon>
        <taxon>Lysobacterales</taxon>
        <taxon>Rhodanobacteraceae</taxon>
        <taxon>Rhodanobacter</taxon>
    </lineage>
</organism>
<keyword evidence="1" id="KW-0472">Membrane</keyword>
<proteinExistence type="predicted"/>
<keyword evidence="1" id="KW-1133">Transmembrane helix</keyword>
<sequence length="131" mass="13956">MIGLDTNVLVRYIMQDDAAQASKASVLLESLTVDAPGWIALISIVELGWVLGAAYGLQRAQVLAAIESILTIKELRVERASLAWKALRTCRATKADLADCLIASSAASAGCERTMTFDRAAARFVGMSLIA</sequence>
<feature type="transmembrane region" description="Helical" evidence="1">
    <location>
        <begin position="37"/>
        <end position="57"/>
    </location>
</feature>